<proteinExistence type="predicted"/>
<evidence type="ECO:0000313" key="2">
    <source>
        <dbReference type="Proteomes" id="UP000447393"/>
    </source>
</evidence>
<evidence type="ECO:0008006" key="3">
    <source>
        <dbReference type="Google" id="ProtNLM"/>
    </source>
</evidence>
<dbReference type="AlphaFoldDB" id="A0A845EJ04"/>
<dbReference type="SUPFAM" id="SSF54427">
    <property type="entry name" value="NTF2-like"/>
    <property type="match status" value="1"/>
</dbReference>
<dbReference type="Proteomes" id="UP000447393">
    <property type="component" value="Unassembled WGS sequence"/>
</dbReference>
<dbReference type="RefSeq" id="WP_160917618.1">
    <property type="nucleotide sequence ID" value="NZ_WMEZ01000014.1"/>
</dbReference>
<comment type="caution">
    <text evidence="1">The sequence shown here is derived from an EMBL/GenBank/DDBJ whole genome shotgun (WGS) entry which is preliminary data.</text>
</comment>
<reference evidence="1 2" key="1">
    <citation type="submission" date="2019-11" db="EMBL/GenBank/DDBJ databases">
        <title>Genome sequences of 17 halophilic strains isolated from different environments.</title>
        <authorList>
            <person name="Furrow R.E."/>
        </authorList>
    </citation>
    <scope>NUCLEOTIDE SEQUENCE [LARGE SCALE GENOMIC DNA]</scope>
    <source>
        <strain evidence="1 2">22505_10_Sand</strain>
    </source>
</reference>
<accession>A0A845EJ04</accession>
<dbReference type="OrthoDB" id="2454203at2"/>
<organism evidence="1 2">
    <name type="scientific">Halobacillus litoralis</name>
    <dbReference type="NCBI Taxonomy" id="45668"/>
    <lineage>
        <taxon>Bacteria</taxon>
        <taxon>Bacillati</taxon>
        <taxon>Bacillota</taxon>
        <taxon>Bacilli</taxon>
        <taxon>Bacillales</taxon>
        <taxon>Bacillaceae</taxon>
        <taxon>Halobacillus</taxon>
    </lineage>
</organism>
<dbReference type="EMBL" id="WMEZ01000014">
    <property type="protein sequence ID" value="MYL51621.1"/>
    <property type="molecule type" value="Genomic_DNA"/>
</dbReference>
<protein>
    <recommendedName>
        <fullName evidence="3">SnoaL-like domain-containing protein</fullName>
    </recommendedName>
</protein>
<evidence type="ECO:0000313" key="1">
    <source>
        <dbReference type="EMBL" id="MYL51621.1"/>
    </source>
</evidence>
<dbReference type="InterPro" id="IPR032710">
    <property type="entry name" value="NTF2-like_dom_sf"/>
</dbReference>
<gene>
    <name evidence="1" type="ORF">GLV98_19310</name>
</gene>
<name>A0A845EJ04_9BACI</name>
<sequence length="158" mass="18911">MDFQTFYEEYKRRASQHDLDYLKKVTSRNLAAREIRQGEWVDYSYEESIEGWHQAFDHFQDQDMSWIYTNHSETQLNENTHLAAFWVSIRLNGELLGTSNLFFDTFEKVDGEWQLVRCYIEAGVQTPPHLSLLFQKEAFFSSQKSFQKNSYQHIVKTF</sequence>